<dbReference type="EMBL" id="FR695877">
    <property type="protein sequence ID" value="CBX31682.1"/>
    <property type="molecule type" value="Genomic_DNA"/>
</dbReference>
<reference evidence="4" key="1">
    <citation type="journal article" date="2011" name="Environ. Microbiol.">
        <title>Genomic insights into the metabolic potential of the polycyclic aromatic hydrocarbon degrading sulfate-reducing Deltaproteobacterium N47.</title>
        <authorList>
            <person name="Bergmann F."/>
            <person name="Selesi D."/>
            <person name="Weinmaier T."/>
            <person name="Tischler P."/>
            <person name="Rattei T."/>
            <person name="Meckenstock R.U."/>
        </authorList>
    </citation>
    <scope>NUCLEOTIDE SEQUENCE</scope>
</reference>
<dbReference type="AlphaFoldDB" id="E1YK78"/>
<sequence>MRRRWKTFAAAFSLLIFIGCAIAFIPPSIYRSKSTILIEGQQIPPEYVMTTITSYVEERLQTITQRIMSRSRLLEIINRFDLYKEMREHYTTEEIVEEMRDDIKFDTISAEVIDKRTGRPTAATIAFTLSYEGKNPATVQKVANVLASLYLEENLKTREQSASDTAAFFQQEINNLKAEIDGYQSKISHFKNIHLNELPEYSALNLQNLAALNRNFDQIADQLNTLKDRKILLEGQLSNVDPLTPILTAEGKTVMNPTERLKYLRLDLIGKQSLLSVKHPDIKRLKKEIAELEAQVDIKDDSVEKIKKLEDLETKLALMQSKLGSKHPDVINLSKEVKALSAEVISHPEEIAKIDIQEEKPDNPAYINIKTQIISSEAEIRNIKEQQKELKEKIADYEKRLAQAPLVEKEYMALMSDYENAKRKYTELMNKYMEAKVAQGMEESQRGERFTIVDPAQYPEKPYKPNRVAILLISLFMSFGAGFGLLALLEAFDTSVKDIGQLGSITGLPVLAEISMMTSPEELKARRLKSIGAALAIAAVIALGLFLISIFYMPLDILWIKIQRVVNKIMIF</sequence>
<dbReference type="InterPro" id="IPR050445">
    <property type="entry name" value="Bact_polysacc_biosynth/exp"/>
</dbReference>
<feature type="transmembrane region" description="Helical" evidence="2">
    <location>
        <begin position="531"/>
        <end position="553"/>
    </location>
</feature>
<evidence type="ECO:0000256" key="1">
    <source>
        <dbReference type="SAM" id="Coils"/>
    </source>
</evidence>
<evidence type="ECO:0000256" key="2">
    <source>
        <dbReference type="SAM" id="Phobius"/>
    </source>
</evidence>
<keyword evidence="1" id="KW-0175">Coiled coil</keyword>
<feature type="coiled-coil region" evidence="1">
    <location>
        <begin position="282"/>
        <end position="309"/>
    </location>
</feature>
<organism evidence="4">
    <name type="scientific">uncultured Desulfobacterium sp</name>
    <dbReference type="NCBI Taxonomy" id="201089"/>
    <lineage>
        <taxon>Bacteria</taxon>
        <taxon>Pseudomonadati</taxon>
        <taxon>Thermodesulfobacteriota</taxon>
        <taxon>Desulfobacteria</taxon>
        <taxon>Desulfobacterales</taxon>
        <taxon>Desulfobacteriaceae</taxon>
        <taxon>Desulfobacterium</taxon>
        <taxon>environmental samples</taxon>
    </lineage>
</organism>
<evidence type="ECO:0000313" key="4">
    <source>
        <dbReference type="EMBL" id="CBX31682.1"/>
    </source>
</evidence>
<protein>
    <recommendedName>
        <fullName evidence="3">Tyrosine-protein kinase G-rich domain-containing protein</fullName>
    </recommendedName>
</protein>
<dbReference type="PANTHER" id="PTHR32309:SF13">
    <property type="entry name" value="FERRIC ENTEROBACTIN TRANSPORT PROTEIN FEPE"/>
    <property type="match status" value="1"/>
</dbReference>
<accession>E1YK78</accession>
<feature type="transmembrane region" description="Helical" evidence="2">
    <location>
        <begin position="468"/>
        <end position="489"/>
    </location>
</feature>
<dbReference type="GO" id="GO:0005886">
    <property type="term" value="C:plasma membrane"/>
    <property type="evidence" value="ECO:0007669"/>
    <property type="project" value="TreeGrafter"/>
</dbReference>
<keyword evidence="2" id="KW-0472">Membrane</keyword>
<feature type="coiled-coil region" evidence="1">
    <location>
        <begin position="159"/>
        <end position="229"/>
    </location>
</feature>
<dbReference type="Pfam" id="PF13807">
    <property type="entry name" value="GNVR"/>
    <property type="match status" value="1"/>
</dbReference>
<dbReference type="PROSITE" id="PS51257">
    <property type="entry name" value="PROKAR_LIPOPROTEIN"/>
    <property type="match status" value="1"/>
</dbReference>
<evidence type="ECO:0000259" key="3">
    <source>
        <dbReference type="Pfam" id="PF13807"/>
    </source>
</evidence>
<proteinExistence type="predicted"/>
<gene>
    <name evidence="4" type="ORF">N47_E51940</name>
</gene>
<keyword evidence="2" id="KW-0812">Transmembrane</keyword>
<keyword evidence="2" id="KW-1133">Transmembrane helix</keyword>
<feature type="domain" description="Tyrosine-protein kinase G-rich" evidence="3">
    <location>
        <begin position="408"/>
        <end position="486"/>
    </location>
</feature>
<name>E1YK78_9BACT</name>
<feature type="coiled-coil region" evidence="1">
    <location>
        <begin position="373"/>
        <end position="438"/>
    </location>
</feature>
<dbReference type="InterPro" id="IPR032807">
    <property type="entry name" value="GNVR"/>
</dbReference>
<dbReference type="GO" id="GO:0004713">
    <property type="term" value="F:protein tyrosine kinase activity"/>
    <property type="evidence" value="ECO:0007669"/>
    <property type="project" value="TreeGrafter"/>
</dbReference>
<dbReference type="PANTHER" id="PTHR32309">
    <property type="entry name" value="TYROSINE-PROTEIN KINASE"/>
    <property type="match status" value="1"/>
</dbReference>